<feature type="compositionally biased region" description="Gly residues" evidence="6">
    <location>
        <begin position="410"/>
        <end position="425"/>
    </location>
</feature>
<evidence type="ECO:0000313" key="7">
    <source>
        <dbReference type="EMBL" id="ATA58248.1"/>
    </source>
</evidence>
<reference evidence="7" key="1">
    <citation type="journal article" date="2018" name="Virology">
        <title>Isolation, characterization and prevalence of a novel Gammaherpesvirus in Eptesicus fuscus, the North American big brown bat.</title>
        <authorList>
            <person name="Subudhi S."/>
            <person name="Rapin N."/>
            <person name="Dorville N."/>
            <person name="Hill J.E."/>
            <person name="Town J."/>
            <person name="Willis C.K."/>
            <person name="Bollinger T.K."/>
            <person name="Misra V."/>
        </authorList>
    </citation>
    <scope>NUCLEOTIDE SEQUENCE</scope>
</reference>
<organism evidence="7">
    <name type="scientific">vespertilionid gammaherpesvirus 3</name>
    <dbReference type="NCBI Taxonomy" id="2846598"/>
    <lineage>
        <taxon>Viruses</taxon>
        <taxon>Duplodnaviria</taxon>
        <taxon>Heunggongvirae</taxon>
        <taxon>Peploviricota</taxon>
        <taxon>Herviviricetes</taxon>
        <taxon>Herpesvirales</taxon>
        <taxon>Orthoherpesviridae</taxon>
        <taxon>Gammaherpesvirinae</taxon>
        <taxon>Patagivirus</taxon>
        <taxon>Patagivirus vespertilionidgamma3</taxon>
    </lineage>
</organism>
<sequence>MAQCDSYYARLRASRRLRLPNSAAYWAPDPRNALRVNRGALLEARRNALHLRRALLQGTSGQLRTRMIRAELNGLVRDHLERAEDLMRGLDRAEALASTLPTHQDKDDDGAGDGTPASQDNPGVAPVPGAYTITIAPGDMGFTVEEDIRAEFLEGLYAQPTVWLPSYGTWFIHLTQTAMQRRVFPKELRGRANFQNSTSLKLIREVLQTAAGATRDVFTDVRHLSDTNAALCLLNAYHCSQTNAPLPTTYAGLLEDMHTKLGMLTQRLKRECNAGVRFAFTYHVQNAKQRETLAPLNRDTKYPPDFFNAHGLYTVLQASGALGYMTRAAHAPNQEDRADLTYRIAGAVFGQDVPPFMAYQWNLRVGLVALEMLLMAYLLLETAQISASAGRRLQLRELLGDRYQSPDGQNGVGQGGGGQGQGQGQGPQRTPSLFYARGDAFQFFAEHYITPTLQHDPQTPASSLLPGLVLLALESAELGRTRVANSRYVSLTGRKFNELFDVINQKYIYMDPDGMLRARTTLRMAVEDGLAALMTRAAPVAACQEMMRNQFGVADDYDAMYFLVLGCLPIAVAVV</sequence>
<proteinExistence type="inferred from homology"/>
<feature type="region of interest" description="Disordered" evidence="6">
    <location>
        <begin position="100"/>
        <end position="130"/>
    </location>
</feature>
<dbReference type="GO" id="GO:0019072">
    <property type="term" value="P:viral genome packaging"/>
    <property type="evidence" value="ECO:0007669"/>
    <property type="project" value="InterPro"/>
</dbReference>
<evidence type="ECO:0000256" key="5">
    <source>
        <dbReference type="ARBA" id="ARBA00023219"/>
    </source>
</evidence>
<dbReference type="Proteomes" id="UP000290797">
    <property type="component" value="Segment"/>
</dbReference>
<evidence type="ECO:0000256" key="3">
    <source>
        <dbReference type="ARBA" id="ARBA00022612"/>
    </source>
</evidence>
<feature type="region of interest" description="Disordered" evidence="6">
    <location>
        <begin position="404"/>
        <end position="429"/>
    </location>
</feature>
<keyword evidence="4" id="KW-0946">Virion</keyword>
<evidence type="ECO:0000256" key="2">
    <source>
        <dbReference type="ARBA" id="ARBA00022562"/>
    </source>
</evidence>
<evidence type="ECO:0000313" key="8">
    <source>
        <dbReference type="Proteomes" id="UP000290797"/>
    </source>
</evidence>
<keyword evidence="8" id="KW-1185">Reference proteome</keyword>
<keyword evidence="1" id="KW-0167">Capsid protein</keyword>
<protein>
    <submittedName>
        <fullName evidence="7">UL25</fullName>
    </submittedName>
</protein>
<accession>A0A2D1A8R1</accession>
<name>A0A2D1A8R1_9GAMA</name>
<dbReference type="OrthoDB" id="4434at10239"/>
<keyword evidence="3" id="KW-1188">Viral release from host cell</keyword>
<dbReference type="Pfam" id="PF01499">
    <property type="entry name" value="Herpes_UL25"/>
    <property type="match status" value="1"/>
</dbReference>
<dbReference type="GO" id="GO:0019028">
    <property type="term" value="C:viral capsid"/>
    <property type="evidence" value="ECO:0007669"/>
    <property type="project" value="UniProtKB-KW"/>
</dbReference>
<dbReference type="HAMAP" id="MF_04025">
    <property type="entry name" value="HSV_CVC2"/>
    <property type="match status" value="1"/>
</dbReference>
<keyword evidence="2" id="KW-1048">Host nucleus</keyword>
<evidence type="ECO:0000256" key="6">
    <source>
        <dbReference type="SAM" id="MobiDB-lite"/>
    </source>
</evidence>
<dbReference type="InterPro" id="IPR002493">
    <property type="entry name" value="Herpes_UL25"/>
</dbReference>
<evidence type="ECO:0000256" key="1">
    <source>
        <dbReference type="ARBA" id="ARBA00022561"/>
    </source>
</evidence>
<dbReference type="EMBL" id="MF385016">
    <property type="protein sequence ID" value="ATA58248.1"/>
    <property type="molecule type" value="Genomic_DNA"/>
</dbReference>
<keyword evidence="5" id="KW-0231">Viral genome packaging</keyword>
<evidence type="ECO:0000256" key="4">
    <source>
        <dbReference type="ARBA" id="ARBA00022844"/>
    </source>
</evidence>